<dbReference type="InterPro" id="IPR044215">
    <property type="entry name" value="PIG-H"/>
</dbReference>
<keyword evidence="6" id="KW-1185">Reference proteome</keyword>
<evidence type="ECO:0000259" key="4">
    <source>
        <dbReference type="Pfam" id="PF10181"/>
    </source>
</evidence>
<organism evidence="5 6">
    <name type="scientific">Aspergillus vadensis (strain CBS 113365 / IMI 142717 / IBT 24658)</name>
    <dbReference type="NCBI Taxonomy" id="1448311"/>
    <lineage>
        <taxon>Eukaryota</taxon>
        <taxon>Fungi</taxon>
        <taxon>Dikarya</taxon>
        <taxon>Ascomycota</taxon>
        <taxon>Pezizomycotina</taxon>
        <taxon>Eurotiomycetes</taxon>
        <taxon>Eurotiomycetidae</taxon>
        <taxon>Eurotiales</taxon>
        <taxon>Aspergillaceae</taxon>
        <taxon>Aspergillus</taxon>
        <taxon>Aspergillus subgen. Circumdati</taxon>
    </lineage>
</organism>
<keyword evidence="5" id="KW-0808">Transferase</keyword>
<name>A0A319BTD4_ASPVC</name>
<dbReference type="PANTHER" id="PTHR15231">
    <property type="entry name" value="PHOSPHATIDYLINOSITOL N-ACETYLGLUCOSAMINYLTRANSFERASE SUBUNIT H"/>
    <property type="match status" value="1"/>
</dbReference>
<reference evidence="5" key="1">
    <citation type="submission" date="2016-12" db="EMBL/GenBank/DDBJ databases">
        <title>The genomes of Aspergillus section Nigri reveals drivers in fungal speciation.</title>
        <authorList>
            <consortium name="DOE Joint Genome Institute"/>
            <person name="Vesth T.C."/>
            <person name="Nybo J."/>
            <person name="Theobald S."/>
            <person name="Brandl J."/>
            <person name="Frisvad J.C."/>
            <person name="Nielsen K.F."/>
            <person name="Lyhne E.K."/>
            <person name="Kogle M.E."/>
            <person name="Kuo A."/>
            <person name="Riley R."/>
            <person name="Clum A."/>
            <person name="Nolan M."/>
            <person name="Lipzen A."/>
            <person name="Salamov A."/>
            <person name="Henrissat B."/>
            <person name="Wiebenga A."/>
            <person name="De Vries R.P."/>
            <person name="Grigoriev I.V."/>
            <person name="Mortensen U.H."/>
            <person name="Andersen M.R."/>
            <person name="Baker S.E."/>
        </authorList>
    </citation>
    <scope>NUCLEOTIDE SEQUENCE [LARGE SCALE GENOMIC DNA]</scope>
    <source>
        <strain evidence="5">CBS 113365</strain>
    </source>
</reference>
<dbReference type="UniPathway" id="UPA00196"/>
<keyword evidence="3" id="KW-0472">Membrane</keyword>
<keyword evidence="3" id="KW-0812">Transmembrane</keyword>
<sequence>MPSRLILRRPSPTTVSFTVSNAPRRTSTPAKAFFYLQILLRAVTFFCVLLLDAAKFRRTFFMEDGSWIRWTTIWSSALGISVCRIADAYSSAVVVLASAIVFYGVFRKGYTEESLLVIRGLGIQTSTSSQTYLSKASTRFIPTTQIQDIVIHEAFKGFEVRFYLAVIVEGESEVVVVFPKLLPNRQILEEVWRGSRSCLYDSKS</sequence>
<dbReference type="InterPro" id="IPR019328">
    <property type="entry name" value="PIGH-H_dom"/>
</dbReference>
<comment type="pathway">
    <text evidence="1">Glycolipid biosynthesis; glycosylphosphatidylinositol-anchor biosynthesis.</text>
</comment>
<dbReference type="AlphaFoldDB" id="A0A319BTD4"/>
<dbReference type="GO" id="GO:0006506">
    <property type="term" value="P:GPI anchor biosynthetic process"/>
    <property type="evidence" value="ECO:0007669"/>
    <property type="project" value="UniProtKB-UniPathway"/>
</dbReference>
<dbReference type="GO" id="GO:0016757">
    <property type="term" value="F:glycosyltransferase activity"/>
    <property type="evidence" value="ECO:0007669"/>
    <property type="project" value="UniProtKB-KW"/>
</dbReference>
<feature type="transmembrane region" description="Helical" evidence="3">
    <location>
        <begin position="32"/>
        <end position="54"/>
    </location>
</feature>
<feature type="transmembrane region" description="Helical" evidence="3">
    <location>
        <begin position="88"/>
        <end position="106"/>
    </location>
</feature>
<dbReference type="PANTHER" id="PTHR15231:SF1">
    <property type="entry name" value="PHOSPHATIDYLINOSITOL N-ACETYLGLUCOSAMINYLTRANSFERASE SUBUNIT H"/>
    <property type="match status" value="1"/>
</dbReference>
<evidence type="ECO:0000256" key="1">
    <source>
        <dbReference type="ARBA" id="ARBA00004687"/>
    </source>
</evidence>
<comment type="similarity">
    <text evidence="2">Belongs to the PIGH family.</text>
</comment>
<evidence type="ECO:0000256" key="3">
    <source>
        <dbReference type="SAM" id="Phobius"/>
    </source>
</evidence>
<evidence type="ECO:0000313" key="6">
    <source>
        <dbReference type="Proteomes" id="UP000248405"/>
    </source>
</evidence>
<evidence type="ECO:0000256" key="2">
    <source>
        <dbReference type="ARBA" id="ARBA00009610"/>
    </source>
</evidence>
<accession>A0A319BTD4</accession>
<proteinExistence type="inferred from homology"/>
<dbReference type="GeneID" id="37206163"/>
<keyword evidence="3" id="KW-1133">Transmembrane helix</keyword>
<dbReference type="Pfam" id="PF10181">
    <property type="entry name" value="PIG-H"/>
    <property type="match status" value="1"/>
</dbReference>
<gene>
    <name evidence="5" type="ORF">BO88DRAFT_15707</name>
</gene>
<dbReference type="EMBL" id="KZ821614">
    <property type="protein sequence ID" value="PYH74540.1"/>
    <property type="molecule type" value="Genomic_DNA"/>
</dbReference>
<dbReference type="RefSeq" id="XP_025568334.1">
    <property type="nucleotide sequence ID" value="XM_025701571.1"/>
</dbReference>
<evidence type="ECO:0000313" key="5">
    <source>
        <dbReference type="EMBL" id="PYH74540.1"/>
    </source>
</evidence>
<feature type="domain" description="Phosphatidylinositol N-acetylglucosaminyltransferase subunit H conserved" evidence="4">
    <location>
        <begin position="114"/>
        <end position="179"/>
    </location>
</feature>
<dbReference type="OrthoDB" id="6256716at2759"/>
<dbReference type="Proteomes" id="UP000248405">
    <property type="component" value="Unassembled WGS sequence"/>
</dbReference>
<protein>
    <submittedName>
        <fullName evidence="5">Phosphatidylinositol N-acetylglucosaminyltransferase</fullName>
    </submittedName>
</protein>
<keyword evidence="5" id="KW-0328">Glycosyltransferase</keyword>
<dbReference type="GO" id="GO:0000506">
    <property type="term" value="C:glycosylphosphatidylinositol-N-acetylglucosaminyltransferase (GPI-GnT) complex"/>
    <property type="evidence" value="ECO:0007669"/>
    <property type="project" value="InterPro"/>
</dbReference>